<accession>A0AAD6DIL6</accession>
<organism evidence="2 3">
    <name type="scientific">Penicillium hetheringtonii</name>
    <dbReference type="NCBI Taxonomy" id="911720"/>
    <lineage>
        <taxon>Eukaryota</taxon>
        <taxon>Fungi</taxon>
        <taxon>Dikarya</taxon>
        <taxon>Ascomycota</taxon>
        <taxon>Pezizomycotina</taxon>
        <taxon>Eurotiomycetes</taxon>
        <taxon>Eurotiomycetidae</taxon>
        <taxon>Eurotiales</taxon>
        <taxon>Aspergillaceae</taxon>
        <taxon>Penicillium</taxon>
    </lineage>
</organism>
<feature type="compositionally biased region" description="Basic residues" evidence="1">
    <location>
        <begin position="13"/>
        <end position="22"/>
    </location>
</feature>
<feature type="region of interest" description="Disordered" evidence="1">
    <location>
        <begin position="1"/>
        <end position="22"/>
    </location>
</feature>
<sequence length="342" mass="38049">MASKDQVSPLATHKSRRASKPKVRTGCITCKVPVLHQPESVQVTASEVRRRQAIMPARNCCGYRTRDVVIEPPRAKLPRALAPALMANQRSPIESTLSTDQLGYTGPGVFFKHFKNGLPHHLDTTKYFVASDFQYKFISSTLQTDALVSRDLSSYLSQNPPVETEYGHQLLYMSVLRIIYATGRLPDEIAEQFFHGISHFIPGISVARVQDGISRLPDTVPQMGFSILLLAICLITFHQITPSSSPAGPDQTTLYTTTKLLFNQVTKLTTQDPPDIMLIQAGIVLAVYEYSCGMPDTAFQSLSGCANMGYDANLPRLIYAHGEGQLWKEGINTWWAILIYER</sequence>
<proteinExistence type="predicted"/>
<comment type="caution">
    <text evidence="2">The sequence shown here is derived from an EMBL/GenBank/DDBJ whole genome shotgun (WGS) entry which is preliminary data.</text>
</comment>
<reference evidence="2 3" key="1">
    <citation type="journal article" date="2023" name="IMA Fungus">
        <title>Comparative genomic study of the Penicillium genus elucidates a diverse pangenome and 15 lateral gene transfer events.</title>
        <authorList>
            <person name="Petersen C."/>
            <person name="Sorensen T."/>
            <person name="Nielsen M.R."/>
            <person name="Sondergaard T.E."/>
            <person name="Sorensen J.L."/>
            <person name="Fitzpatrick D.A."/>
            <person name="Frisvad J.C."/>
            <person name="Nielsen K.L."/>
        </authorList>
    </citation>
    <scope>NUCLEOTIDE SEQUENCE [LARGE SCALE GENOMIC DNA]</scope>
    <source>
        <strain evidence="2 3">IBT 29057</strain>
    </source>
</reference>
<evidence type="ECO:0000256" key="1">
    <source>
        <dbReference type="SAM" id="MobiDB-lite"/>
    </source>
</evidence>
<gene>
    <name evidence="2" type="ORF">N7450_005504</name>
</gene>
<dbReference type="AlphaFoldDB" id="A0AAD6DIL6"/>
<dbReference type="EMBL" id="JAQJAC010000004">
    <property type="protein sequence ID" value="KAJ5585717.1"/>
    <property type="molecule type" value="Genomic_DNA"/>
</dbReference>
<evidence type="ECO:0008006" key="4">
    <source>
        <dbReference type="Google" id="ProtNLM"/>
    </source>
</evidence>
<keyword evidence="3" id="KW-1185">Reference proteome</keyword>
<name>A0AAD6DIL6_9EURO</name>
<protein>
    <recommendedName>
        <fullName evidence="4">Transcription factor domain-containing protein</fullName>
    </recommendedName>
</protein>
<dbReference type="CDD" id="cd12148">
    <property type="entry name" value="fungal_TF_MHR"/>
    <property type="match status" value="1"/>
</dbReference>
<dbReference type="Proteomes" id="UP001216150">
    <property type="component" value="Unassembled WGS sequence"/>
</dbReference>
<evidence type="ECO:0000313" key="3">
    <source>
        <dbReference type="Proteomes" id="UP001216150"/>
    </source>
</evidence>
<evidence type="ECO:0000313" key="2">
    <source>
        <dbReference type="EMBL" id="KAJ5585717.1"/>
    </source>
</evidence>